<evidence type="ECO:0000313" key="2">
    <source>
        <dbReference type="Proteomes" id="UP000789901"/>
    </source>
</evidence>
<proteinExistence type="predicted"/>
<organism evidence="1 2">
    <name type="scientific">Gigaspora margarita</name>
    <dbReference type="NCBI Taxonomy" id="4874"/>
    <lineage>
        <taxon>Eukaryota</taxon>
        <taxon>Fungi</taxon>
        <taxon>Fungi incertae sedis</taxon>
        <taxon>Mucoromycota</taxon>
        <taxon>Glomeromycotina</taxon>
        <taxon>Glomeromycetes</taxon>
        <taxon>Diversisporales</taxon>
        <taxon>Gigasporaceae</taxon>
        <taxon>Gigaspora</taxon>
    </lineage>
</organism>
<gene>
    <name evidence="1" type="ORF">GMARGA_LOCUS17344</name>
</gene>
<sequence>VCQEKLMPDADTTPIRNLFTRCDEIENEFRANIRAYNSIFSFISMGVKLDEKLANGSLIPNNNEIPKFIQLYIYDTEHETSNRLAIMPKLYQDTLETIKLILDQFNPFRTYNTPTASQVAAIWVEGHDPIGIIKRDIIVQSKSRGNHGWHPEIMQNVSQNEVTARQYYAYKNVRSLWNDNLTTMSEDFLKKGIPKGQLQINAVFLDIKSILEQHYRDLSEFDLPPLNLPEQNQKTLQTQSNLDNNFFKDFLLNIENGTEPVINSNMICIPDQMVIPWKNEESLQSLIKYAYQNINNNYSNTSYFTDRAIFTTKNEYTEHINKIVLNQIPDPANGLCNSTKLICQSFQPNVIEAIITTSSHKENNDQTIPRIGLYLPKHIFAHGQLYVAFSQSQNQYDIKVLVKIAISLECKEPSHIMLYIKKS</sequence>
<reference evidence="1 2" key="1">
    <citation type="submission" date="2021-06" db="EMBL/GenBank/DDBJ databases">
        <authorList>
            <person name="Kallberg Y."/>
            <person name="Tangrot J."/>
            <person name="Rosling A."/>
        </authorList>
    </citation>
    <scope>NUCLEOTIDE SEQUENCE [LARGE SCALE GENOMIC DNA]</scope>
    <source>
        <strain evidence="1 2">120-4 pot B 10/14</strain>
    </source>
</reference>
<dbReference type="EMBL" id="CAJVQB010013084">
    <property type="protein sequence ID" value="CAG8759838.1"/>
    <property type="molecule type" value="Genomic_DNA"/>
</dbReference>
<dbReference type="PANTHER" id="PTHR45786">
    <property type="entry name" value="DNA BINDING PROTEIN-LIKE"/>
    <property type="match status" value="1"/>
</dbReference>
<dbReference type="Proteomes" id="UP000789901">
    <property type="component" value="Unassembled WGS sequence"/>
</dbReference>
<keyword evidence="2" id="KW-1185">Reference proteome</keyword>
<name>A0ABN7VEV3_GIGMA</name>
<feature type="non-terminal residue" evidence="1">
    <location>
        <position position="1"/>
    </location>
</feature>
<evidence type="ECO:0000313" key="1">
    <source>
        <dbReference type="EMBL" id="CAG8759838.1"/>
    </source>
</evidence>
<protein>
    <submittedName>
        <fullName evidence="1">7482_t:CDS:1</fullName>
    </submittedName>
</protein>
<dbReference type="PANTHER" id="PTHR45786:SF74">
    <property type="entry name" value="ATP-DEPENDENT DNA HELICASE"/>
    <property type="match status" value="1"/>
</dbReference>
<comment type="caution">
    <text evidence="1">The sequence shown here is derived from an EMBL/GenBank/DDBJ whole genome shotgun (WGS) entry which is preliminary data.</text>
</comment>
<accession>A0ABN7VEV3</accession>